<reference evidence="4 5" key="1">
    <citation type="submission" date="2018-12" db="EMBL/GenBank/DDBJ databases">
        <title>The whole draft genome of Streptomyce luteoverticillatus CGMCC 15060.</title>
        <authorList>
            <person name="Feng Z."/>
            <person name="Chen G."/>
            <person name="Zhang J."/>
            <person name="Zhu H."/>
            <person name="Yu X."/>
            <person name="Zhang W."/>
            <person name="Zhang X."/>
        </authorList>
    </citation>
    <scope>NUCLEOTIDE SEQUENCE [LARGE SCALE GENOMIC DNA]</scope>
    <source>
        <strain evidence="4 5">CGMCC 15060</strain>
    </source>
</reference>
<dbReference type="InterPro" id="IPR004276">
    <property type="entry name" value="GlycoTrans_28_N"/>
</dbReference>
<evidence type="ECO:0000256" key="1">
    <source>
        <dbReference type="ARBA" id="ARBA00022679"/>
    </source>
</evidence>
<evidence type="ECO:0000259" key="2">
    <source>
        <dbReference type="Pfam" id="PF03033"/>
    </source>
</evidence>
<dbReference type="CDD" id="cd03784">
    <property type="entry name" value="GT1_Gtf-like"/>
    <property type="match status" value="1"/>
</dbReference>
<proteinExistence type="predicted"/>
<gene>
    <name evidence="4" type="ORF">EKH77_04565</name>
</gene>
<organism evidence="4 5">
    <name type="scientific">Streptomyces luteoverticillatus</name>
    <name type="common">Streptoverticillium luteoverticillatus</name>
    <dbReference type="NCBI Taxonomy" id="66425"/>
    <lineage>
        <taxon>Bacteria</taxon>
        <taxon>Bacillati</taxon>
        <taxon>Actinomycetota</taxon>
        <taxon>Actinomycetes</taxon>
        <taxon>Kitasatosporales</taxon>
        <taxon>Streptomycetaceae</taxon>
        <taxon>Streptomyces</taxon>
    </lineage>
</organism>
<dbReference type="Pfam" id="PF03033">
    <property type="entry name" value="Glyco_transf_28"/>
    <property type="match status" value="1"/>
</dbReference>
<dbReference type="OrthoDB" id="3253247at2"/>
<feature type="domain" description="Erythromycin biosynthesis protein CIII-like C-terminal" evidence="3">
    <location>
        <begin position="292"/>
        <end position="393"/>
    </location>
</feature>
<dbReference type="AlphaFoldDB" id="A0A3S9PE16"/>
<dbReference type="RefSeq" id="WP_126913149.1">
    <property type="nucleotide sequence ID" value="NZ_CP034587.1"/>
</dbReference>
<evidence type="ECO:0000313" key="5">
    <source>
        <dbReference type="Proteomes" id="UP000267900"/>
    </source>
</evidence>
<dbReference type="Proteomes" id="UP000267900">
    <property type="component" value="Chromosome"/>
</dbReference>
<protein>
    <submittedName>
        <fullName evidence="4">Glycosyltransferase</fullName>
    </submittedName>
</protein>
<dbReference type="InterPro" id="IPR002213">
    <property type="entry name" value="UDP_glucos_trans"/>
</dbReference>
<feature type="domain" description="Glycosyltransferase family 28 N-terminal" evidence="2">
    <location>
        <begin position="3"/>
        <end position="73"/>
    </location>
</feature>
<dbReference type="GO" id="GO:0005975">
    <property type="term" value="P:carbohydrate metabolic process"/>
    <property type="evidence" value="ECO:0007669"/>
    <property type="project" value="InterPro"/>
</dbReference>
<dbReference type="GO" id="GO:0008194">
    <property type="term" value="F:UDP-glycosyltransferase activity"/>
    <property type="evidence" value="ECO:0007669"/>
    <property type="project" value="InterPro"/>
</dbReference>
<dbReference type="PANTHER" id="PTHR48050:SF13">
    <property type="entry name" value="STEROL 3-BETA-GLUCOSYLTRANSFERASE UGT80A2"/>
    <property type="match status" value="1"/>
</dbReference>
<name>A0A3S9PE16_STRLT</name>
<dbReference type="GO" id="GO:0033072">
    <property type="term" value="P:vancomycin biosynthetic process"/>
    <property type="evidence" value="ECO:0007669"/>
    <property type="project" value="UniProtKB-ARBA"/>
</dbReference>
<dbReference type="Gene3D" id="3.40.50.2000">
    <property type="entry name" value="Glycogen Phosphorylase B"/>
    <property type="match status" value="2"/>
</dbReference>
<dbReference type="GO" id="GO:0016758">
    <property type="term" value="F:hexosyltransferase activity"/>
    <property type="evidence" value="ECO:0007669"/>
    <property type="project" value="InterPro"/>
</dbReference>
<accession>A0A3S9PE16</accession>
<evidence type="ECO:0000313" key="4">
    <source>
        <dbReference type="EMBL" id="AZQ70584.1"/>
    </source>
</evidence>
<dbReference type="PANTHER" id="PTHR48050">
    <property type="entry name" value="STEROL 3-BETA-GLUCOSYLTRANSFERASE"/>
    <property type="match status" value="1"/>
</dbReference>
<sequence>MRVTLLAIGSRGDVQPFIALGVGLRERGHEVTLAAPASLRQLVERAGLGYKVTPGDPDGFFSMPEVRDSLRRSPLMKDLLKNLPKAPDGYDQVVVDAVHEAAQGADFIVNAPLTLAAAYGHPPAPWASVCWWPNSPTWSFPAVESHQRRMGPLTPLYNRYSHWQAARDEWAWRRPEIDGYRTRMDLPPFGRTSPFPRLGHERPYLYPFSPSVLPKPADWPGRAHVTGFWYWDQEWQAPADFQAFLDDGPAPVALTFGSTWSLHDQEQALEYAIDAARGAGRRLVMVDGPDGDLPDDVFRLHDVDYAGVFPKMAAVIHHGGVGTTAQVLRAGVPQVICPVFADHPFWAARLAELGVAARPVPFTRFARTGRQELAASVRQAVDDPRMAARAQRLGRLVARERGVDNACDVLEDWARASGVTVG</sequence>
<keyword evidence="1 4" id="KW-0808">Transferase</keyword>
<evidence type="ECO:0000259" key="3">
    <source>
        <dbReference type="Pfam" id="PF06722"/>
    </source>
</evidence>
<dbReference type="FunFam" id="3.40.50.2000:FF:000009">
    <property type="entry name" value="Sterol 3-beta-glucosyltransferase UGT80A2"/>
    <property type="match status" value="1"/>
</dbReference>
<dbReference type="InterPro" id="IPR050426">
    <property type="entry name" value="Glycosyltransferase_28"/>
</dbReference>
<dbReference type="SUPFAM" id="SSF53756">
    <property type="entry name" value="UDP-Glycosyltransferase/glycogen phosphorylase"/>
    <property type="match status" value="1"/>
</dbReference>
<keyword evidence="5" id="KW-1185">Reference proteome</keyword>
<dbReference type="Pfam" id="PF06722">
    <property type="entry name" value="EryCIII-like_C"/>
    <property type="match status" value="1"/>
</dbReference>
<dbReference type="InterPro" id="IPR010610">
    <property type="entry name" value="EryCIII-like_C"/>
</dbReference>
<dbReference type="EMBL" id="CP034587">
    <property type="protein sequence ID" value="AZQ70584.1"/>
    <property type="molecule type" value="Genomic_DNA"/>
</dbReference>